<dbReference type="GO" id="GO:0005829">
    <property type="term" value="C:cytosol"/>
    <property type="evidence" value="ECO:0007669"/>
    <property type="project" value="TreeGrafter"/>
</dbReference>
<feature type="domain" description="Luciferase-like" evidence="2">
    <location>
        <begin position="5"/>
        <end position="293"/>
    </location>
</feature>
<dbReference type="Pfam" id="PF00296">
    <property type="entry name" value="Bac_luciferase"/>
    <property type="match status" value="1"/>
</dbReference>
<dbReference type="NCBIfam" id="TIGR03558">
    <property type="entry name" value="oxido_grp_1"/>
    <property type="match status" value="1"/>
</dbReference>
<dbReference type="AlphaFoldDB" id="A0AA35RVA5"/>
<protein>
    <submittedName>
        <fullName evidence="3">Uncharacterized protein YwcH</fullName>
    </submittedName>
</protein>
<dbReference type="SUPFAM" id="SSF51679">
    <property type="entry name" value="Bacterial luciferase-like"/>
    <property type="match status" value="1"/>
</dbReference>
<dbReference type="InterPro" id="IPR050766">
    <property type="entry name" value="Bact_Lucif_Oxidored"/>
</dbReference>
<reference evidence="3" key="1">
    <citation type="submission" date="2023-03" db="EMBL/GenBank/DDBJ databases">
        <authorList>
            <person name="Steffen K."/>
            <person name="Cardenas P."/>
        </authorList>
    </citation>
    <scope>NUCLEOTIDE SEQUENCE</scope>
</reference>
<evidence type="ECO:0000313" key="4">
    <source>
        <dbReference type="Proteomes" id="UP001174909"/>
    </source>
</evidence>
<dbReference type="Proteomes" id="UP001174909">
    <property type="component" value="Unassembled WGS sequence"/>
</dbReference>
<evidence type="ECO:0000313" key="3">
    <source>
        <dbReference type="EMBL" id="CAI8018344.1"/>
    </source>
</evidence>
<accession>A0AA35RVA5</accession>
<dbReference type="EMBL" id="CASHTH010001687">
    <property type="protein sequence ID" value="CAI8018344.1"/>
    <property type="molecule type" value="Genomic_DNA"/>
</dbReference>
<dbReference type="InterPro" id="IPR036661">
    <property type="entry name" value="Luciferase-like_sf"/>
</dbReference>
<dbReference type="FunFam" id="3.20.20.30:FF:000002">
    <property type="entry name" value="LLM class flavin-dependent oxidoreductase"/>
    <property type="match status" value="1"/>
</dbReference>
<dbReference type="InterPro" id="IPR011251">
    <property type="entry name" value="Luciferase-like_dom"/>
</dbReference>
<sequence length="331" mass="36604">MREGSSAGVALRETIQLAVATEQMGYQRYWVAEHHNLPNFAGTAPEVMIGQIAAHTSSIRVGSGGVMLPHYSSLKVAETFRILDSLYPDRIDLGIGRAPGSDQMTAAALAYPSMPKDVRHFPQQVRDVINYLNHTQPDDHPFNEVLAAPEESETVPHVWLLGSRYESAFMAAKMGLPFAYAHFFGMGATDGPQIVESYRQNFEASDYLSEPLVNVGVQVLCADTEEEATRIASSRNLGRLRSVTGRAKGIPSPDVAASYKYLANEWQFIQQYSRNCVDGDPEQVKAGLEKVAEDYQTPDLSVVTICYYYADRARSYELVAQVCGLEPLEQQ</sequence>
<name>A0AA35RVA5_GEOBA</name>
<evidence type="ECO:0000259" key="2">
    <source>
        <dbReference type="Pfam" id="PF00296"/>
    </source>
</evidence>
<dbReference type="PANTHER" id="PTHR30137:SF20">
    <property type="entry name" value="N-ACETYL-S-ALKYLCYSTEINE MONOOXYGENASE"/>
    <property type="match status" value="1"/>
</dbReference>
<gene>
    <name evidence="3" type="ORF">GBAR_LOCUS11122</name>
</gene>
<dbReference type="PANTHER" id="PTHR30137">
    <property type="entry name" value="LUCIFERASE-LIKE MONOOXYGENASE"/>
    <property type="match status" value="1"/>
</dbReference>
<organism evidence="3 4">
    <name type="scientific">Geodia barretti</name>
    <name type="common">Barrett's horny sponge</name>
    <dbReference type="NCBI Taxonomy" id="519541"/>
    <lineage>
        <taxon>Eukaryota</taxon>
        <taxon>Metazoa</taxon>
        <taxon>Porifera</taxon>
        <taxon>Demospongiae</taxon>
        <taxon>Heteroscleromorpha</taxon>
        <taxon>Tetractinellida</taxon>
        <taxon>Astrophorina</taxon>
        <taxon>Geodiidae</taxon>
        <taxon>Geodia</taxon>
    </lineage>
</organism>
<dbReference type="InterPro" id="IPR019949">
    <property type="entry name" value="CmoO-like"/>
</dbReference>
<dbReference type="GO" id="GO:0016705">
    <property type="term" value="F:oxidoreductase activity, acting on paired donors, with incorporation or reduction of molecular oxygen"/>
    <property type="evidence" value="ECO:0007669"/>
    <property type="project" value="InterPro"/>
</dbReference>
<comment type="similarity">
    <text evidence="1">To bacterial alkanal monooxygenase alpha and beta chains.</text>
</comment>
<evidence type="ECO:0000256" key="1">
    <source>
        <dbReference type="ARBA" id="ARBA00007789"/>
    </source>
</evidence>
<dbReference type="Gene3D" id="3.20.20.30">
    <property type="entry name" value="Luciferase-like domain"/>
    <property type="match status" value="1"/>
</dbReference>
<proteinExistence type="predicted"/>
<keyword evidence="4" id="KW-1185">Reference proteome</keyword>
<comment type="caution">
    <text evidence="3">The sequence shown here is derived from an EMBL/GenBank/DDBJ whole genome shotgun (WGS) entry which is preliminary data.</text>
</comment>